<reference evidence="6 7" key="1">
    <citation type="submission" date="2016-12" db="EMBL/GenBank/DDBJ databases">
        <title>The genomes of Aspergillus section Nigri reveals drivers in fungal speciation.</title>
        <authorList>
            <consortium name="DOE Joint Genome Institute"/>
            <person name="Vesth T.C."/>
            <person name="Nybo J."/>
            <person name="Theobald S."/>
            <person name="Brandl J."/>
            <person name="Frisvad J.C."/>
            <person name="Nielsen K.F."/>
            <person name="Lyhne E.K."/>
            <person name="Kogle M.E."/>
            <person name="Kuo A."/>
            <person name="Riley R."/>
            <person name="Clum A."/>
            <person name="Nolan M."/>
            <person name="Lipzen A."/>
            <person name="Salamov A."/>
            <person name="Henrissat B."/>
            <person name="Wiebenga A."/>
            <person name="De Vries R.P."/>
            <person name="Grigoriev I.V."/>
            <person name="Mortensen U.H."/>
            <person name="Andersen M.R."/>
            <person name="Baker S.E."/>
        </authorList>
    </citation>
    <scope>NUCLEOTIDE SEQUENCE [LARGE SCALE GENOMIC DNA]</scope>
    <source>
        <strain evidence="6 7">CBS 115572</strain>
    </source>
</reference>
<comment type="catalytic activity">
    <reaction evidence="2">
        <text>L-threonyl-[protein] + ATP = O-phospho-L-threonyl-[protein] + ADP + H(+)</text>
        <dbReference type="Rhea" id="RHEA:46608"/>
        <dbReference type="Rhea" id="RHEA-COMP:11060"/>
        <dbReference type="Rhea" id="RHEA-COMP:11605"/>
        <dbReference type="ChEBI" id="CHEBI:15378"/>
        <dbReference type="ChEBI" id="CHEBI:30013"/>
        <dbReference type="ChEBI" id="CHEBI:30616"/>
        <dbReference type="ChEBI" id="CHEBI:61977"/>
        <dbReference type="ChEBI" id="CHEBI:456216"/>
        <dbReference type="EC" id="2.7.11.1"/>
    </reaction>
</comment>
<dbReference type="AlphaFoldDB" id="A0A317X4M2"/>
<evidence type="ECO:0000313" key="6">
    <source>
        <dbReference type="EMBL" id="PWY93549.1"/>
    </source>
</evidence>
<feature type="compositionally biased region" description="Polar residues" evidence="4">
    <location>
        <begin position="1"/>
        <end position="12"/>
    </location>
</feature>
<comment type="catalytic activity">
    <reaction evidence="3">
        <text>L-seryl-[protein] + ATP = O-phospho-L-seryl-[protein] + ADP + H(+)</text>
        <dbReference type="Rhea" id="RHEA:17989"/>
        <dbReference type="Rhea" id="RHEA-COMP:9863"/>
        <dbReference type="Rhea" id="RHEA-COMP:11604"/>
        <dbReference type="ChEBI" id="CHEBI:15378"/>
        <dbReference type="ChEBI" id="CHEBI:29999"/>
        <dbReference type="ChEBI" id="CHEBI:30616"/>
        <dbReference type="ChEBI" id="CHEBI:83421"/>
        <dbReference type="ChEBI" id="CHEBI:456216"/>
        <dbReference type="EC" id="2.7.11.1"/>
    </reaction>
</comment>
<dbReference type="EC" id="2.7.11.1" evidence="1"/>
<dbReference type="RefSeq" id="XP_025470310.1">
    <property type="nucleotide sequence ID" value="XM_025617031.1"/>
</dbReference>
<dbReference type="GO" id="GO:0004674">
    <property type="term" value="F:protein serine/threonine kinase activity"/>
    <property type="evidence" value="ECO:0007669"/>
    <property type="project" value="UniProtKB-EC"/>
</dbReference>
<dbReference type="OrthoDB" id="3250044at2759"/>
<dbReference type="InterPro" id="IPR008266">
    <property type="entry name" value="Tyr_kinase_AS"/>
</dbReference>
<dbReference type="SUPFAM" id="SSF56112">
    <property type="entry name" value="Protein kinase-like (PK-like)"/>
    <property type="match status" value="1"/>
</dbReference>
<dbReference type="STRING" id="1450535.A0A317X4M2"/>
<keyword evidence="7" id="KW-1185">Reference proteome</keyword>
<feature type="region of interest" description="Disordered" evidence="4">
    <location>
        <begin position="1"/>
        <end position="20"/>
    </location>
</feature>
<sequence>MSMPSHSAMTGTEDTDSGFRDDLLQSYPDAELIQYIISSPKSPSSYDVHLLSSKYIAKTCSHAEAEDAIKAMEIAHNLGIRCPRVQRTVANKLDAHYIMNRIEGTTLDTIWTKLSWFTTIKLAFQLWRFVRILRSGTSSTAGSLATGRCRSFYLDDKFGVPAQATATDLGEFMRFWGNFRGMRQAMQVAKQGQILTGDEYIPSTTGGFVLTHHDLAPRNLLLDSLGQQLWFWIGS</sequence>
<accession>A0A317X4M2</accession>
<evidence type="ECO:0000256" key="2">
    <source>
        <dbReference type="ARBA" id="ARBA00047899"/>
    </source>
</evidence>
<comment type="caution">
    <text evidence="6">The sequence shown here is derived from an EMBL/GenBank/DDBJ whole genome shotgun (WGS) entry which is preliminary data.</text>
</comment>
<dbReference type="PANTHER" id="PTHR21310">
    <property type="entry name" value="AMINOGLYCOSIDE PHOSPHOTRANSFERASE-RELATED-RELATED"/>
    <property type="match status" value="1"/>
</dbReference>
<evidence type="ECO:0000256" key="1">
    <source>
        <dbReference type="ARBA" id="ARBA00012513"/>
    </source>
</evidence>
<dbReference type="EMBL" id="MSFK01000006">
    <property type="protein sequence ID" value="PWY93549.1"/>
    <property type="molecule type" value="Genomic_DNA"/>
</dbReference>
<dbReference type="PANTHER" id="PTHR21310:SF39">
    <property type="entry name" value="AMINOGLYCOSIDE PHOSPHOTRANSFERASE DOMAIN-CONTAINING PROTEIN"/>
    <property type="match status" value="1"/>
</dbReference>
<protein>
    <recommendedName>
        <fullName evidence="1">non-specific serine/threonine protein kinase</fullName>
        <ecNumber evidence="1">2.7.11.1</ecNumber>
    </recommendedName>
</protein>
<dbReference type="GeneID" id="37119174"/>
<name>A0A317X4M2_9EURO</name>
<dbReference type="Pfam" id="PF01636">
    <property type="entry name" value="APH"/>
    <property type="match status" value="1"/>
</dbReference>
<gene>
    <name evidence="6" type="ORF">BO94DRAFT_621935</name>
</gene>
<evidence type="ECO:0000313" key="7">
    <source>
        <dbReference type="Proteomes" id="UP000246702"/>
    </source>
</evidence>
<feature type="domain" description="Aminoglycoside phosphotransferase" evidence="5">
    <location>
        <begin position="39"/>
        <end position="223"/>
    </location>
</feature>
<evidence type="ECO:0000259" key="5">
    <source>
        <dbReference type="Pfam" id="PF01636"/>
    </source>
</evidence>
<dbReference type="InterPro" id="IPR051678">
    <property type="entry name" value="AGP_Transferase"/>
</dbReference>
<dbReference type="InterPro" id="IPR011009">
    <property type="entry name" value="Kinase-like_dom_sf"/>
</dbReference>
<proteinExistence type="predicted"/>
<dbReference type="Proteomes" id="UP000246702">
    <property type="component" value="Unassembled WGS sequence"/>
</dbReference>
<evidence type="ECO:0000256" key="3">
    <source>
        <dbReference type="ARBA" id="ARBA00048679"/>
    </source>
</evidence>
<dbReference type="PROSITE" id="PS00109">
    <property type="entry name" value="PROTEIN_KINASE_TYR"/>
    <property type="match status" value="1"/>
</dbReference>
<organism evidence="6 7">
    <name type="scientific">Aspergillus sclerotioniger CBS 115572</name>
    <dbReference type="NCBI Taxonomy" id="1450535"/>
    <lineage>
        <taxon>Eukaryota</taxon>
        <taxon>Fungi</taxon>
        <taxon>Dikarya</taxon>
        <taxon>Ascomycota</taxon>
        <taxon>Pezizomycotina</taxon>
        <taxon>Eurotiomycetes</taxon>
        <taxon>Eurotiomycetidae</taxon>
        <taxon>Eurotiales</taxon>
        <taxon>Aspergillaceae</taxon>
        <taxon>Aspergillus</taxon>
        <taxon>Aspergillus subgen. Circumdati</taxon>
    </lineage>
</organism>
<dbReference type="InterPro" id="IPR002575">
    <property type="entry name" value="Aminoglycoside_PTrfase"/>
</dbReference>
<evidence type="ECO:0000256" key="4">
    <source>
        <dbReference type="SAM" id="MobiDB-lite"/>
    </source>
</evidence>